<dbReference type="RefSeq" id="WP_017056093.1">
    <property type="nucleotide sequence ID" value="NZ_JBGONX010000021.1"/>
</dbReference>
<dbReference type="Gene3D" id="3.40.50.300">
    <property type="entry name" value="P-loop containing nucleotide triphosphate hydrolases"/>
    <property type="match status" value="1"/>
</dbReference>
<dbReference type="Pfam" id="PF13175">
    <property type="entry name" value="AAA_15"/>
    <property type="match status" value="1"/>
</dbReference>
<name>A0ABV4LIU9_9VIBR</name>
<protein>
    <submittedName>
        <fullName evidence="2">AAA family ATPase</fullName>
    </submittedName>
</protein>
<keyword evidence="3" id="KW-1185">Reference proteome</keyword>
<dbReference type="SUPFAM" id="SSF52540">
    <property type="entry name" value="P-loop containing nucleoside triphosphate hydrolases"/>
    <property type="match status" value="1"/>
</dbReference>
<proteinExistence type="predicted"/>
<accession>A0ABV4LIU9</accession>
<feature type="domain" description="Endonuclease GajA/Old nuclease/RecF-like AAA" evidence="1">
    <location>
        <begin position="155"/>
        <end position="267"/>
    </location>
</feature>
<dbReference type="Proteomes" id="UP001569177">
    <property type="component" value="Unassembled WGS sequence"/>
</dbReference>
<dbReference type="InterPro" id="IPR041685">
    <property type="entry name" value="AAA_GajA/Old/RecF-like"/>
</dbReference>
<comment type="caution">
    <text evidence="2">The sequence shown here is derived from an EMBL/GenBank/DDBJ whole genome shotgun (WGS) entry which is preliminary data.</text>
</comment>
<dbReference type="InterPro" id="IPR027417">
    <property type="entry name" value="P-loop_NTPase"/>
</dbReference>
<dbReference type="EMBL" id="JBGOOJ010000017">
    <property type="protein sequence ID" value="MEZ8091605.1"/>
    <property type="molecule type" value="Genomic_DNA"/>
</dbReference>
<organism evidence="2 3">
    <name type="scientific">Vibrio kanaloae</name>
    <dbReference type="NCBI Taxonomy" id="170673"/>
    <lineage>
        <taxon>Bacteria</taxon>
        <taxon>Pseudomonadati</taxon>
        <taxon>Pseudomonadota</taxon>
        <taxon>Gammaproteobacteria</taxon>
        <taxon>Vibrionales</taxon>
        <taxon>Vibrionaceae</taxon>
        <taxon>Vibrio</taxon>
    </lineage>
</organism>
<evidence type="ECO:0000313" key="2">
    <source>
        <dbReference type="EMBL" id="MEZ8091605.1"/>
    </source>
</evidence>
<evidence type="ECO:0000259" key="1">
    <source>
        <dbReference type="Pfam" id="PF13175"/>
    </source>
</evidence>
<dbReference type="PANTHER" id="PTHR43581:SF4">
    <property type="entry name" value="ATP_GTP PHOSPHATASE"/>
    <property type="match status" value="1"/>
</dbReference>
<reference evidence="2 3" key="1">
    <citation type="submission" date="2024-06" db="EMBL/GenBank/DDBJ databases">
        <authorList>
            <person name="Steensen K."/>
            <person name="Seneca J."/>
            <person name="Bartlau N."/>
            <person name="Yu A.X."/>
            <person name="Polz M.F."/>
        </authorList>
    </citation>
    <scope>NUCLEOTIDE SEQUENCE [LARGE SCALE GENOMIC DNA]</scope>
    <source>
        <strain evidence="2 3">5S240</strain>
    </source>
</reference>
<dbReference type="PANTHER" id="PTHR43581">
    <property type="entry name" value="ATP/GTP PHOSPHATASE"/>
    <property type="match status" value="1"/>
</dbReference>
<dbReference type="InterPro" id="IPR051396">
    <property type="entry name" value="Bact_Antivir_Def_Nuclease"/>
</dbReference>
<gene>
    <name evidence="2" type="ORF">ACED24_16210</name>
</gene>
<sequence>MQNINIYVGENGAGKSRKLAEIAQKSIYAGQPVIAIATSLNDKFPRRRTDKPYYYMGPRLGRSLAKQAVKSSIAKLNDKNGFLRLNTLLSILEYTNLKPQIGLKVKGFEGNFDDSIDSIEFKNVREKELVTTLCYQLRQFYDGYREEIQWISNYSRFEHGLSGEVLADLIKHEKLLKHYKLLRSTELYIHNKELILPIEKMSSGQLSLISTTFFIAANLEQNTIILIDEPENSLHPDWQRQYIGNVKNLFPYQDFECHIATHSPMLIAGAVNEKFVEVFRHDGNEFRKIRSDTKNIEDAYIDQFGIVTPENNALSERCIDIINNVEWGVISKSEAFEKLKQYKSRSYDIKQEEFVDGVYAIIKKLRGA</sequence>
<evidence type="ECO:0000313" key="3">
    <source>
        <dbReference type="Proteomes" id="UP001569177"/>
    </source>
</evidence>